<accession>A0A0G0Y919</accession>
<reference evidence="2 3" key="1">
    <citation type="journal article" date="2015" name="Nature">
        <title>rRNA introns, odd ribosomes, and small enigmatic genomes across a large radiation of phyla.</title>
        <authorList>
            <person name="Brown C.T."/>
            <person name="Hug L.A."/>
            <person name="Thomas B.C."/>
            <person name="Sharon I."/>
            <person name="Castelle C.J."/>
            <person name="Singh A."/>
            <person name="Wilkins M.J."/>
            <person name="Williams K.H."/>
            <person name="Banfield J.F."/>
        </authorList>
    </citation>
    <scope>NUCLEOTIDE SEQUENCE [LARGE SCALE GENOMIC DNA]</scope>
</reference>
<evidence type="ECO:0000313" key="3">
    <source>
        <dbReference type="Proteomes" id="UP000034160"/>
    </source>
</evidence>
<dbReference type="EMBL" id="LCCN01000001">
    <property type="protein sequence ID" value="KKS33179.1"/>
    <property type="molecule type" value="Genomic_DNA"/>
</dbReference>
<dbReference type="AlphaFoldDB" id="A0A0G0Y919"/>
<feature type="region of interest" description="Disordered" evidence="1">
    <location>
        <begin position="259"/>
        <end position="306"/>
    </location>
</feature>
<feature type="compositionally biased region" description="Basic and acidic residues" evidence="1">
    <location>
        <begin position="286"/>
        <end position="306"/>
    </location>
</feature>
<gene>
    <name evidence="2" type="ORF">UU93_C0001G0010</name>
</gene>
<name>A0A0G0Y919_9BACT</name>
<evidence type="ECO:0000313" key="2">
    <source>
        <dbReference type="EMBL" id="KKS33179.1"/>
    </source>
</evidence>
<proteinExistence type="predicted"/>
<organism evidence="2 3">
    <name type="scientific">Candidatus Amesbacteria bacterium GW2011_GWA2_42_12</name>
    <dbReference type="NCBI Taxonomy" id="1618356"/>
    <lineage>
        <taxon>Bacteria</taxon>
        <taxon>Candidatus Amesiibacteriota</taxon>
    </lineage>
</organism>
<sequence length="306" mass="33551">MGIDSAMEAGFDGGSMKPPLESFLNDKLNGSAPETRLLKPEEARFFTTLILESGNTKIPSQEFWSTLNEKYLLSREFLAMMGPVGYSGETTVSNSDRDKVVDMASLLMALTGNSEKVAPDGKISLAELQSIIIAKLMLSARELKLQGKEIDSRLPDILVTAIDNLRGGASLKQGSSVIEPDHQFDPSKNLLNEIIPANSSGGQAFTREFPTRLKQRGGKPAAQEVDGFWLVLCGGMEGNIIPQIEKKFDIKDKLAQGRVVRSKTPPQPDYLAQHETGARRRGTPALHDRVNEQIRADKRRSGEDIT</sequence>
<evidence type="ECO:0000256" key="1">
    <source>
        <dbReference type="SAM" id="MobiDB-lite"/>
    </source>
</evidence>
<dbReference type="Proteomes" id="UP000034160">
    <property type="component" value="Unassembled WGS sequence"/>
</dbReference>
<comment type="caution">
    <text evidence="2">The sequence shown here is derived from an EMBL/GenBank/DDBJ whole genome shotgun (WGS) entry which is preliminary data.</text>
</comment>
<dbReference type="STRING" id="1618356.UU93_C0001G0010"/>
<protein>
    <submittedName>
        <fullName evidence="2">Uncharacterized protein</fullName>
    </submittedName>
</protein>